<evidence type="ECO:0000256" key="3">
    <source>
        <dbReference type="ARBA" id="ARBA00048353"/>
    </source>
</evidence>
<dbReference type="InterPro" id="IPR040079">
    <property type="entry name" value="Glutathione_S-Trfase"/>
</dbReference>
<dbReference type="Gene3D" id="1.20.1050.10">
    <property type="match status" value="1"/>
</dbReference>
<dbReference type="FunFam" id="1.20.1050.10:FF:000009">
    <property type="entry name" value="Glutathione S-transferase omega-1"/>
    <property type="match status" value="1"/>
</dbReference>
<dbReference type="PANTHER" id="PTHR43968">
    <property type="match status" value="1"/>
</dbReference>
<comment type="similarity">
    <text evidence="1 5">Belongs to the GST superfamily. Omega family.</text>
</comment>
<dbReference type="PRINTS" id="PR01625">
    <property type="entry name" value="GSTRNSFRASEO"/>
</dbReference>
<dbReference type="CDD" id="cd03055">
    <property type="entry name" value="GST_N_Omega"/>
    <property type="match status" value="1"/>
</dbReference>
<evidence type="ECO:0000256" key="1">
    <source>
        <dbReference type="ARBA" id="ARBA00011067"/>
    </source>
</evidence>
<dbReference type="Proteomes" id="UP000005408">
    <property type="component" value="Unassembled WGS sequence"/>
</dbReference>
<dbReference type="SUPFAM" id="SSF47616">
    <property type="entry name" value="GST C-terminal domain-like"/>
    <property type="match status" value="1"/>
</dbReference>
<dbReference type="SUPFAM" id="SSF52833">
    <property type="entry name" value="Thioredoxin-like"/>
    <property type="match status" value="1"/>
</dbReference>
<evidence type="ECO:0000259" key="7">
    <source>
        <dbReference type="PROSITE" id="PS50405"/>
    </source>
</evidence>
<accession>A0A8W8NPD2</accession>
<dbReference type="GO" id="GO:0006749">
    <property type="term" value="P:glutathione metabolic process"/>
    <property type="evidence" value="ECO:0007669"/>
    <property type="project" value="UniProtKB-UniRule"/>
</dbReference>
<evidence type="ECO:0000256" key="5">
    <source>
        <dbReference type="RuleBase" id="RU368071"/>
    </source>
</evidence>
<dbReference type="InterPro" id="IPR010987">
    <property type="entry name" value="Glutathione-S-Trfase_C-like"/>
</dbReference>
<dbReference type="EC" id="1.20.4.2" evidence="5"/>
<dbReference type="EC" id="2.5.1.18" evidence="5"/>
<dbReference type="AlphaFoldDB" id="A0A8W8NPD2"/>
<keyword evidence="5" id="KW-0808">Transferase</keyword>
<dbReference type="InterPro" id="IPR050983">
    <property type="entry name" value="GST_Omega/HSP26"/>
</dbReference>
<dbReference type="InterPro" id="IPR036282">
    <property type="entry name" value="Glutathione-S-Trfase_C_sf"/>
</dbReference>
<dbReference type="PROSITE" id="PS50404">
    <property type="entry name" value="GST_NTER"/>
    <property type="match status" value="1"/>
</dbReference>
<dbReference type="InterPro" id="IPR005442">
    <property type="entry name" value="GST_omega"/>
</dbReference>
<name>A0A8W8NPD2_MAGGI</name>
<dbReference type="GeneID" id="105318598"/>
<dbReference type="GO" id="GO:0005737">
    <property type="term" value="C:cytoplasm"/>
    <property type="evidence" value="ECO:0007669"/>
    <property type="project" value="InterPro"/>
</dbReference>
<dbReference type="InterPro" id="IPR004046">
    <property type="entry name" value="GST_C"/>
</dbReference>
<dbReference type="Gene3D" id="3.40.30.10">
    <property type="entry name" value="Glutaredoxin"/>
    <property type="match status" value="1"/>
</dbReference>
<comment type="catalytic activity">
    <reaction evidence="5">
        <text>RX + glutathione = an S-substituted glutathione + a halide anion + H(+)</text>
        <dbReference type="Rhea" id="RHEA:16437"/>
        <dbReference type="ChEBI" id="CHEBI:15378"/>
        <dbReference type="ChEBI" id="CHEBI:16042"/>
        <dbReference type="ChEBI" id="CHEBI:17792"/>
        <dbReference type="ChEBI" id="CHEBI:57925"/>
        <dbReference type="ChEBI" id="CHEBI:90779"/>
        <dbReference type="EC" id="2.5.1.18"/>
    </reaction>
</comment>
<keyword evidence="9" id="KW-1185">Reference proteome</keyword>
<comment type="function">
    <text evidence="5">Exhibits glutathione-dependent thiol transferase activity. Has high dehydroascorbate reductase activity and may contribute to the recycling of ascorbic acid. Participates in the biotransformation of inorganic arsenic and reduces monomethylarsonic acid (MMA).</text>
</comment>
<feature type="domain" description="GST N-terminal" evidence="6">
    <location>
        <begin position="19"/>
        <end position="97"/>
    </location>
</feature>
<dbReference type="SFLD" id="SFLDS00019">
    <property type="entry name" value="Glutathione_Transferase_(cytos"/>
    <property type="match status" value="1"/>
</dbReference>
<dbReference type="InterPro" id="IPR036249">
    <property type="entry name" value="Thioredoxin-like_sf"/>
</dbReference>
<proteinExistence type="inferred from homology"/>
<dbReference type="PANTHER" id="PTHR43968:SF6">
    <property type="entry name" value="GLUTATHIONE S-TRANSFERASE OMEGA"/>
    <property type="match status" value="1"/>
</dbReference>
<dbReference type="GO" id="GO:0004364">
    <property type="term" value="F:glutathione transferase activity"/>
    <property type="evidence" value="ECO:0007669"/>
    <property type="project" value="UniProtKB-UniRule"/>
</dbReference>
<keyword evidence="2 5" id="KW-0560">Oxidoreductase</keyword>
<evidence type="ECO:0000256" key="2">
    <source>
        <dbReference type="ARBA" id="ARBA00023002"/>
    </source>
</evidence>
<dbReference type="GO" id="GO:0050610">
    <property type="term" value="F:methylarsonate reductase activity"/>
    <property type="evidence" value="ECO:0007669"/>
    <property type="project" value="UniProtKB-UniRule"/>
</dbReference>
<dbReference type="EnsemblMetazoa" id="G6741.2">
    <property type="protein sequence ID" value="G6741.2:cds"/>
    <property type="gene ID" value="G6741"/>
</dbReference>
<dbReference type="EC" id="1.8.5.1" evidence="5"/>
<organism evidence="8 9">
    <name type="scientific">Magallana gigas</name>
    <name type="common">Pacific oyster</name>
    <name type="synonym">Crassostrea gigas</name>
    <dbReference type="NCBI Taxonomy" id="29159"/>
    <lineage>
        <taxon>Eukaryota</taxon>
        <taxon>Metazoa</taxon>
        <taxon>Spiralia</taxon>
        <taxon>Lophotrochozoa</taxon>
        <taxon>Mollusca</taxon>
        <taxon>Bivalvia</taxon>
        <taxon>Autobranchia</taxon>
        <taxon>Pteriomorphia</taxon>
        <taxon>Ostreida</taxon>
        <taxon>Ostreoidea</taxon>
        <taxon>Ostreidae</taxon>
        <taxon>Magallana</taxon>
    </lineage>
</organism>
<evidence type="ECO:0000313" key="9">
    <source>
        <dbReference type="Proteomes" id="UP000005408"/>
    </source>
</evidence>
<dbReference type="InterPro" id="IPR004045">
    <property type="entry name" value="Glutathione_S-Trfase_N"/>
</dbReference>
<dbReference type="PROSITE" id="PS50405">
    <property type="entry name" value="GST_CTER"/>
    <property type="match status" value="1"/>
</dbReference>
<dbReference type="Pfam" id="PF13417">
    <property type="entry name" value="GST_N_3"/>
    <property type="match status" value="1"/>
</dbReference>
<reference evidence="8" key="1">
    <citation type="submission" date="2022-08" db="UniProtKB">
        <authorList>
            <consortium name="EnsemblMetazoa"/>
        </authorList>
    </citation>
    <scope>IDENTIFICATION</scope>
    <source>
        <strain evidence="8">05x7-T-G4-1.051#20</strain>
    </source>
</reference>
<dbReference type="EnsemblMetazoa" id="G6741.4">
    <property type="protein sequence ID" value="G6741.4:cds"/>
    <property type="gene ID" value="G6741"/>
</dbReference>
<dbReference type="GO" id="GO:0045174">
    <property type="term" value="F:glutathione dehydrogenase (ascorbate) activity"/>
    <property type="evidence" value="ECO:0007669"/>
    <property type="project" value="UniProtKB-UniRule"/>
</dbReference>
<dbReference type="SFLD" id="SFLDG00358">
    <property type="entry name" value="Main_(cytGST)"/>
    <property type="match status" value="1"/>
</dbReference>
<dbReference type="EnsemblMetazoa" id="G6741.1">
    <property type="protein sequence ID" value="G6741.1:cds"/>
    <property type="gene ID" value="G6741"/>
</dbReference>
<feature type="domain" description="GST C-terminal" evidence="7">
    <location>
        <begin position="102"/>
        <end position="224"/>
    </location>
</feature>
<comment type="catalytic activity">
    <reaction evidence="4 5">
        <text>L-dehydroascorbate + 2 glutathione = glutathione disulfide + L-ascorbate</text>
        <dbReference type="Rhea" id="RHEA:24424"/>
        <dbReference type="ChEBI" id="CHEBI:38290"/>
        <dbReference type="ChEBI" id="CHEBI:57925"/>
        <dbReference type="ChEBI" id="CHEBI:58297"/>
        <dbReference type="ChEBI" id="CHEBI:58539"/>
        <dbReference type="EC" id="1.8.5.1"/>
    </reaction>
</comment>
<dbReference type="CDD" id="cd03184">
    <property type="entry name" value="GST_C_Omega"/>
    <property type="match status" value="1"/>
</dbReference>
<comment type="catalytic activity">
    <reaction evidence="3 5">
        <text>methylarsonate + 2 glutathione + H(+) = methylarsonous acid + glutathione disulfide + H2O</text>
        <dbReference type="Rhea" id="RHEA:15969"/>
        <dbReference type="ChEBI" id="CHEBI:15377"/>
        <dbReference type="ChEBI" id="CHEBI:15378"/>
        <dbReference type="ChEBI" id="CHEBI:17826"/>
        <dbReference type="ChEBI" id="CHEBI:33409"/>
        <dbReference type="ChEBI" id="CHEBI:57925"/>
        <dbReference type="ChEBI" id="CHEBI:58297"/>
        <dbReference type="EC" id="1.20.4.2"/>
    </reaction>
</comment>
<sequence>MPTQQSFATGSACPDLEGGTLRVYSMRFCPYAQRALLVLTHKNIPHEVVNINLKNKPEWFLQKNPLGRVPTLEKDDRIVYESAICCDYLDQVYPDNKLTPDDPYRQARDKMTVEVFSQFVSDFQKMMSSPPQEKPESLQKIKNNLSELESSLTARQGAYFGGNAVQMLDFLLWPWFERILIFAKVVPLTFSLEDYPALCEWTKKMPECPAVQKCRLDPQQFLEFYKSTKAGAPDYDVGLGKDS</sequence>
<evidence type="ECO:0000313" key="8">
    <source>
        <dbReference type="EnsemblMetazoa" id="G6741.2:cds"/>
    </source>
</evidence>
<evidence type="ECO:0000256" key="4">
    <source>
        <dbReference type="ARBA" id="ARBA00049544"/>
    </source>
</evidence>
<evidence type="ECO:0000259" key="6">
    <source>
        <dbReference type="PROSITE" id="PS50404"/>
    </source>
</evidence>
<dbReference type="FunFam" id="3.40.30.10:FF:000123">
    <property type="entry name" value="Glutathione transferase o1"/>
    <property type="match status" value="1"/>
</dbReference>
<dbReference type="OrthoDB" id="4951845at2759"/>
<protein>
    <recommendedName>
        <fullName evidence="5">Glutathione S-transferase omega</fullName>
        <shortName evidence="5">GSTO</shortName>
        <ecNumber evidence="5">1.20.4.2</ecNumber>
        <ecNumber evidence="5">1.8.5.1</ecNumber>
        <ecNumber evidence="5">2.5.1.18</ecNumber>
    </recommendedName>
    <alternativeName>
        <fullName evidence="5">Glutathione-dependent dehydroascorbate reductase</fullName>
    </alternativeName>
    <alternativeName>
        <fullName evidence="5">Monomethylarsonic acid reductase</fullName>
    </alternativeName>
</protein>
<dbReference type="Pfam" id="PF00043">
    <property type="entry name" value="GST_C"/>
    <property type="match status" value="1"/>
</dbReference>